<accession>A0A478LLA6</accession>
<name>A0A478LLA6_ECOLX</name>
<protein>
    <submittedName>
        <fullName evidence="1">Uncharacterized protein</fullName>
    </submittedName>
</protein>
<proteinExistence type="predicted"/>
<dbReference type="AlphaFoldDB" id="A0A478LLA6"/>
<reference evidence="1" key="1">
    <citation type="submission" date="2018-11" db="EMBL/GenBank/DDBJ databases">
        <title>Draft genome sequence of commensal E.coli strains.</title>
        <authorList>
            <person name="Arimizu Y."/>
            <person name="Hayashi T."/>
            <person name="Ogura Y."/>
        </authorList>
    </citation>
    <scope>NUCLEOTIDE SEQUENCE</scope>
    <source>
        <strain evidence="1">39-H19-A</strain>
    </source>
</reference>
<comment type="caution">
    <text evidence="1">The sequence shown here is derived from an EMBL/GenBank/DDBJ whole genome shotgun (WGS) entry which is preliminary data.</text>
</comment>
<gene>
    <name evidence="1" type="ORF">BvCmsH19A_04798</name>
</gene>
<organism evidence="1">
    <name type="scientific">Escherichia coli</name>
    <dbReference type="NCBI Taxonomy" id="562"/>
    <lineage>
        <taxon>Bacteria</taxon>
        <taxon>Pseudomonadati</taxon>
        <taxon>Pseudomonadota</taxon>
        <taxon>Gammaproteobacteria</taxon>
        <taxon>Enterobacterales</taxon>
        <taxon>Enterobacteriaceae</taxon>
        <taxon>Escherichia</taxon>
    </lineage>
</organism>
<evidence type="ECO:0000313" key="1">
    <source>
        <dbReference type="EMBL" id="GCG67731.1"/>
    </source>
</evidence>
<dbReference type="EMBL" id="BICW01000073">
    <property type="protein sequence ID" value="GCG67731.1"/>
    <property type="molecule type" value="Genomic_DNA"/>
</dbReference>
<sequence length="167" mass="18754">MRNTDPAQFYRIGGVITRVAFHDGVQGIFTSISHPGDIFKRFFRIQCGFNRGGIHGANHRRLQLRGLQCVEHLETLHYRIKLVGPAGLPVFLWLKHMDHSRSSGRQCCRNSCPFTDTVAGPVIILNMVGQRFSVSVYFHPGTHKTIAGTITGCTDTLRADGFEFRPE</sequence>